<evidence type="ECO:0000313" key="2">
    <source>
        <dbReference type="EMBL" id="KAJ3749565.1"/>
    </source>
</evidence>
<dbReference type="AlphaFoldDB" id="A0A9W8P9N4"/>
<reference evidence="2 3" key="1">
    <citation type="journal article" date="2023" name="Proc. Natl. Acad. Sci. U.S.A.">
        <title>A global phylogenomic analysis of the shiitake genus Lentinula.</title>
        <authorList>
            <person name="Sierra-Patev S."/>
            <person name="Min B."/>
            <person name="Naranjo-Ortiz M."/>
            <person name="Looney B."/>
            <person name="Konkel Z."/>
            <person name="Slot J.C."/>
            <person name="Sakamoto Y."/>
            <person name="Steenwyk J.L."/>
            <person name="Rokas A."/>
            <person name="Carro J."/>
            <person name="Camarero S."/>
            <person name="Ferreira P."/>
            <person name="Molpeceres G."/>
            <person name="Ruiz-Duenas F.J."/>
            <person name="Serrano A."/>
            <person name="Henrissat B."/>
            <person name="Drula E."/>
            <person name="Hughes K.W."/>
            <person name="Mata J.L."/>
            <person name="Ishikawa N.K."/>
            <person name="Vargas-Isla R."/>
            <person name="Ushijima S."/>
            <person name="Smith C.A."/>
            <person name="Donoghue J."/>
            <person name="Ahrendt S."/>
            <person name="Andreopoulos W."/>
            <person name="He G."/>
            <person name="LaButti K."/>
            <person name="Lipzen A."/>
            <person name="Ng V."/>
            <person name="Riley R."/>
            <person name="Sandor L."/>
            <person name="Barry K."/>
            <person name="Martinez A.T."/>
            <person name="Xiao Y."/>
            <person name="Gibbons J.G."/>
            <person name="Terashima K."/>
            <person name="Grigoriev I.V."/>
            <person name="Hibbett D."/>
        </authorList>
    </citation>
    <scope>NUCLEOTIDE SEQUENCE [LARGE SCALE GENOMIC DNA]</scope>
    <source>
        <strain evidence="2 3">TFB7810</strain>
    </source>
</reference>
<organism evidence="2 3">
    <name type="scientific">Lentinula detonsa</name>
    <dbReference type="NCBI Taxonomy" id="2804962"/>
    <lineage>
        <taxon>Eukaryota</taxon>
        <taxon>Fungi</taxon>
        <taxon>Dikarya</taxon>
        <taxon>Basidiomycota</taxon>
        <taxon>Agaricomycotina</taxon>
        <taxon>Agaricomycetes</taxon>
        <taxon>Agaricomycetidae</taxon>
        <taxon>Agaricales</taxon>
        <taxon>Marasmiineae</taxon>
        <taxon>Omphalotaceae</taxon>
        <taxon>Lentinula</taxon>
    </lineage>
</organism>
<comment type="caution">
    <text evidence="2">The sequence shown here is derived from an EMBL/GenBank/DDBJ whole genome shotgun (WGS) entry which is preliminary data.</text>
</comment>
<name>A0A9W8P9N4_9AGAR</name>
<dbReference type="EMBL" id="JANVFU010000002">
    <property type="protein sequence ID" value="KAJ3749565.1"/>
    <property type="molecule type" value="Genomic_DNA"/>
</dbReference>
<gene>
    <name evidence="2" type="ORF">DFH05DRAFT_1521184</name>
</gene>
<sequence length="129" mass="14822">MDNQAGLGIRSVLSPSLITGVARRLRVICETFSKALLFAEEWRKFYEYDDWHDHSPKPWNLTKNSAAIVELVQQTANYFKTEKGAKSIKEIGAAFYGAIMSLYHISIIHFVVVESKDDIQFRLEHTPYL</sequence>
<evidence type="ECO:0000313" key="3">
    <source>
        <dbReference type="Proteomes" id="UP001142393"/>
    </source>
</evidence>
<proteinExistence type="predicted"/>
<feature type="transmembrane region" description="Helical" evidence="1">
    <location>
        <begin position="93"/>
        <end position="113"/>
    </location>
</feature>
<dbReference type="Proteomes" id="UP001142393">
    <property type="component" value="Unassembled WGS sequence"/>
</dbReference>
<keyword evidence="1" id="KW-1133">Transmembrane helix</keyword>
<keyword evidence="1" id="KW-0472">Membrane</keyword>
<accession>A0A9W8P9N4</accession>
<keyword evidence="1" id="KW-0812">Transmembrane</keyword>
<protein>
    <submittedName>
        <fullName evidence="2">Uncharacterized protein</fullName>
    </submittedName>
</protein>
<keyword evidence="3" id="KW-1185">Reference proteome</keyword>
<evidence type="ECO:0000256" key="1">
    <source>
        <dbReference type="SAM" id="Phobius"/>
    </source>
</evidence>